<keyword evidence="2" id="KW-0677">Repeat</keyword>
<evidence type="ECO:0000313" key="3">
    <source>
        <dbReference type="EMBL" id="WUQ11105.1"/>
    </source>
</evidence>
<dbReference type="RefSeq" id="WP_328960617.1">
    <property type="nucleotide sequence ID" value="NZ_CP108090.1"/>
</dbReference>
<evidence type="ECO:0000256" key="1">
    <source>
        <dbReference type="ARBA" id="ARBA00022441"/>
    </source>
</evidence>
<dbReference type="Gene3D" id="2.120.10.80">
    <property type="entry name" value="Kelch-type beta propeller"/>
    <property type="match status" value="1"/>
</dbReference>
<evidence type="ECO:0000313" key="4">
    <source>
        <dbReference type="Proteomes" id="UP001432039"/>
    </source>
</evidence>
<name>A0ABZ1T5F8_STRVG</name>
<gene>
    <name evidence="3" type="ORF">OG517_06515</name>
</gene>
<dbReference type="Proteomes" id="UP001432039">
    <property type="component" value="Chromosome"/>
</dbReference>
<dbReference type="PANTHER" id="PTHR46344:SF27">
    <property type="entry name" value="KELCH REPEAT SUPERFAMILY PROTEIN"/>
    <property type="match status" value="1"/>
</dbReference>
<dbReference type="SUPFAM" id="SSF117281">
    <property type="entry name" value="Kelch motif"/>
    <property type="match status" value="2"/>
</dbReference>
<accession>A0ABZ1T5F8</accession>
<dbReference type="EMBL" id="CP108090">
    <property type="protein sequence ID" value="WUQ11105.1"/>
    <property type="molecule type" value="Genomic_DNA"/>
</dbReference>
<dbReference type="Pfam" id="PF01344">
    <property type="entry name" value="Kelch_1"/>
    <property type="match status" value="1"/>
</dbReference>
<protein>
    <submittedName>
        <fullName evidence="3">Kelch-like protein 17</fullName>
    </submittedName>
</protein>
<dbReference type="Gene3D" id="2.130.10.80">
    <property type="entry name" value="Galactose oxidase/kelch, beta-propeller"/>
    <property type="match status" value="3"/>
</dbReference>
<dbReference type="Pfam" id="PF24681">
    <property type="entry name" value="Kelch_KLHDC2_KLHL20_DRC7"/>
    <property type="match status" value="1"/>
</dbReference>
<evidence type="ECO:0000256" key="2">
    <source>
        <dbReference type="ARBA" id="ARBA00022737"/>
    </source>
</evidence>
<proteinExistence type="predicted"/>
<keyword evidence="4" id="KW-1185">Reference proteome</keyword>
<dbReference type="PANTHER" id="PTHR46344">
    <property type="entry name" value="OS02G0202900 PROTEIN"/>
    <property type="match status" value="1"/>
</dbReference>
<dbReference type="InterPro" id="IPR037293">
    <property type="entry name" value="Gal_Oxidase_central_sf"/>
</dbReference>
<organism evidence="3 4">
    <name type="scientific">Streptomyces virginiae</name>
    <name type="common">Streptomyces cinnamonensis</name>
    <dbReference type="NCBI Taxonomy" id="1961"/>
    <lineage>
        <taxon>Bacteria</taxon>
        <taxon>Bacillati</taxon>
        <taxon>Actinomycetota</taxon>
        <taxon>Actinomycetes</taxon>
        <taxon>Kitasatosporales</taxon>
        <taxon>Streptomycetaceae</taxon>
        <taxon>Streptomyces</taxon>
    </lineage>
</organism>
<reference evidence="3" key="1">
    <citation type="submission" date="2022-10" db="EMBL/GenBank/DDBJ databases">
        <title>The complete genomes of actinobacterial strains from the NBC collection.</title>
        <authorList>
            <person name="Joergensen T.S."/>
            <person name="Alvarez Arevalo M."/>
            <person name="Sterndorff E.B."/>
            <person name="Faurdal D."/>
            <person name="Vuksanovic O."/>
            <person name="Mourched A.-S."/>
            <person name="Charusanti P."/>
            <person name="Shaw S."/>
            <person name="Blin K."/>
            <person name="Weber T."/>
        </authorList>
    </citation>
    <scope>NUCLEOTIDE SEQUENCE</scope>
    <source>
        <strain evidence="3">NBC_00248</strain>
    </source>
</reference>
<dbReference type="SMART" id="SM00612">
    <property type="entry name" value="Kelch"/>
    <property type="match status" value="6"/>
</dbReference>
<dbReference type="InterPro" id="IPR015915">
    <property type="entry name" value="Kelch-typ_b-propeller"/>
</dbReference>
<dbReference type="InterPro" id="IPR006652">
    <property type="entry name" value="Kelch_1"/>
</dbReference>
<sequence>MTSTTLAATGKWTSTGALPTAGGWSGQHDNAVVLEDDKVLVVGGADGSSAALGRAALYDPEAGTWSATGALQTPRRLHTTTLLPDGKVLVAGGISGSAQFPAPGLAAAEIYDPESGQWSSTGSMKGARWGHSAVLVGGKVLVAGGTTIRSAQSVKALRTAELYDPESGTWTEADAMADARSGHPAVVLANGKVLVVGGTVPTAQDEDAALAYCELYLPTEKKWAPTGALLAPRAWHQATALSGGASVLVTGGRAPGGPGDGRFDPFSRTTAELYAQDTGKWTAVQDMPGGRGLHRAVPLGSDKVLVIGGSDNAQNDVGYASAAVFHAGTRSWAPAGGLATGRHSFAAAPLSDKLVLVAGGVVRSGSAASQPGAQDLTTSAEIFDLEATVTP</sequence>
<keyword evidence="1" id="KW-0880">Kelch repeat</keyword>